<dbReference type="InterPro" id="IPR001251">
    <property type="entry name" value="CRAL-TRIO_dom"/>
</dbReference>
<feature type="domain" description="CRAL-TRIO" evidence="1">
    <location>
        <begin position="93"/>
        <end position="258"/>
    </location>
</feature>
<dbReference type="GO" id="GO:0016020">
    <property type="term" value="C:membrane"/>
    <property type="evidence" value="ECO:0007669"/>
    <property type="project" value="TreeGrafter"/>
</dbReference>
<keyword evidence="3" id="KW-1185">Reference proteome</keyword>
<dbReference type="PROSITE" id="PS50191">
    <property type="entry name" value="CRAL_TRIO"/>
    <property type="match status" value="1"/>
</dbReference>
<dbReference type="PANTHER" id="PTHR10174">
    <property type="entry name" value="ALPHA-TOCOPHEROL TRANSFER PROTEIN-RELATED"/>
    <property type="match status" value="1"/>
</dbReference>
<dbReference type="OrthoDB" id="1434354at2759"/>
<dbReference type="InterPro" id="IPR036865">
    <property type="entry name" value="CRAL-TRIO_dom_sf"/>
</dbReference>
<dbReference type="SUPFAM" id="SSF52087">
    <property type="entry name" value="CRAL/TRIO domain"/>
    <property type="match status" value="1"/>
</dbReference>
<evidence type="ECO:0000313" key="2">
    <source>
        <dbReference type="EMBL" id="KAG5679563.1"/>
    </source>
</evidence>
<gene>
    <name evidence="2" type="ORF">PVAND_009123</name>
</gene>
<sequence>MLLMLQRFKEILKSAYNYNEALEREKLSQENVNLLREKLKSSKIVPQSLVDKQLLLFLNACKSDVEKSAVLIENYYKIKRSSPEFFQNRNVESDEIQNCLKNQYYVSLPTTPDNNMLIFHSLKNFDPNSYNFDSAAKTYIMTTEAYTFNHGPRAGVIYLFDLKGLSYRFLFKPSISSMRKGIKFLEEGIPFEIKQVHVFNTVRFFNLIVAIVKPLLNSELLQKLHLHNENINYEEFYKNFVPKTHLPREYGGLLKSVEELHQQNCQNLTNLKDYFIYEEQQTKLDFDQYVDEFLEEMNKI</sequence>
<comment type="caution">
    <text evidence="2">The sequence shown here is derived from an EMBL/GenBank/DDBJ whole genome shotgun (WGS) entry which is preliminary data.</text>
</comment>
<reference evidence="2" key="1">
    <citation type="submission" date="2021-03" db="EMBL/GenBank/DDBJ databases">
        <title>Chromosome level genome of the anhydrobiotic midge Polypedilum vanderplanki.</title>
        <authorList>
            <person name="Yoshida Y."/>
            <person name="Kikawada T."/>
            <person name="Gusev O."/>
        </authorList>
    </citation>
    <scope>NUCLEOTIDE SEQUENCE</scope>
    <source>
        <strain evidence="2">NIAS01</strain>
        <tissue evidence="2">Whole body or cell culture</tissue>
    </source>
</reference>
<dbReference type="GO" id="GO:1902936">
    <property type="term" value="F:phosphatidylinositol bisphosphate binding"/>
    <property type="evidence" value="ECO:0007669"/>
    <property type="project" value="TreeGrafter"/>
</dbReference>
<dbReference type="Pfam" id="PF00650">
    <property type="entry name" value="CRAL_TRIO"/>
    <property type="match status" value="1"/>
</dbReference>
<dbReference type="InterPro" id="IPR036273">
    <property type="entry name" value="CRAL/TRIO_N_dom_sf"/>
</dbReference>
<dbReference type="PANTHER" id="PTHR10174:SF130">
    <property type="entry name" value="ALPHA-TOCOPHEROL TRANSFER PROTEIN-LIKE"/>
    <property type="match status" value="1"/>
</dbReference>
<dbReference type="EMBL" id="JADBJN010000001">
    <property type="protein sequence ID" value="KAG5679563.1"/>
    <property type="molecule type" value="Genomic_DNA"/>
</dbReference>
<evidence type="ECO:0000259" key="1">
    <source>
        <dbReference type="PROSITE" id="PS50191"/>
    </source>
</evidence>
<accession>A0A9J6CCT8</accession>
<dbReference type="Gene3D" id="1.10.8.20">
    <property type="entry name" value="N-terminal domain of phosphatidylinositol transfer protein sec14p"/>
    <property type="match status" value="1"/>
</dbReference>
<name>A0A9J6CCT8_POLVA</name>
<proteinExistence type="predicted"/>
<evidence type="ECO:0000313" key="3">
    <source>
        <dbReference type="Proteomes" id="UP001107558"/>
    </source>
</evidence>
<protein>
    <recommendedName>
        <fullName evidence="1">CRAL-TRIO domain-containing protein</fullName>
    </recommendedName>
</protein>
<dbReference type="CDD" id="cd00170">
    <property type="entry name" value="SEC14"/>
    <property type="match status" value="1"/>
</dbReference>
<dbReference type="AlphaFoldDB" id="A0A9J6CCT8"/>
<dbReference type="SMART" id="SM00516">
    <property type="entry name" value="SEC14"/>
    <property type="match status" value="1"/>
</dbReference>
<dbReference type="Gene3D" id="3.40.525.10">
    <property type="entry name" value="CRAL-TRIO lipid binding domain"/>
    <property type="match status" value="1"/>
</dbReference>
<dbReference type="SUPFAM" id="SSF46938">
    <property type="entry name" value="CRAL/TRIO N-terminal domain"/>
    <property type="match status" value="1"/>
</dbReference>
<dbReference type="Proteomes" id="UP001107558">
    <property type="component" value="Chromosome 1"/>
</dbReference>
<organism evidence="2 3">
    <name type="scientific">Polypedilum vanderplanki</name>
    <name type="common">Sleeping chironomid midge</name>
    <dbReference type="NCBI Taxonomy" id="319348"/>
    <lineage>
        <taxon>Eukaryota</taxon>
        <taxon>Metazoa</taxon>
        <taxon>Ecdysozoa</taxon>
        <taxon>Arthropoda</taxon>
        <taxon>Hexapoda</taxon>
        <taxon>Insecta</taxon>
        <taxon>Pterygota</taxon>
        <taxon>Neoptera</taxon>
        <taxon>Endopterygota</taxon>
        <taxon>Diptera</taxon>
        <taxon>Nematocera</taxon>
        <taxon>Chironomoidea</taxon>
        <taxon>Chironomidae</taxon>
        <taxon>Chironominae</taxon>
        <taxon>Polypedilum</taxon>
        <taxon>Polypedilum</taxon>
    </lineage>
</organism>